<dbReference type="Proteomes" id="UP000192578">
    <property type="component" value="Unassembled WGS sequence"/>
</dbReference>
<protein>
    <submittedName>
        <fullName evidence="2">Uncharacterized protein</fullName>
    </submittedName>
</protein>
<dbReference type="AlphaFoldDB" id="A0A1W0WIC4"/>
<organism evidence="2 3">
    <name type="scientific">Hypsibius exemplaris</name>
    <name type="common">Freshwater tardigrade</name>
    <dbReference type="NCBI Taxonomy" id="2072580"/>
    <lineage>
        <taxon>Eukaryota</taxon>
        <taxon>Metazoa</taxon>
        <taxon>Ecdysozoa</taxon>
        <taxon>Tardigrada</taxon>
        <taxon>Eutardigrada</taxon>
        <taxon>Parachela</taxon>
        <taxon>Hypsibioidea</taxon>
        <taxon>Hypsibiidae</taxon>
        <taxon>Hypsibius</taxon>
    </lineage>
</organism>
<evidence type="ECO:0000313" key="3">
    <source>
        <dbReference type="Proteomes" id="UP000192578"/>
    </source>
</evidence>
<name>A0A1W0WIC4_HYPEX</name>
<comment type="caution">
    <text evidence="2">The sequence shown here is derived from an EMBL/GenBank/DDBJ whole genome shotgun (WGS) entry which is preliminary data.</text>
</comment>
<reference evidence="3" key="1">
    <citation type="submission" date="2017-01" db="EMBL/GenBank/DDBJ databases">
        <title>Comparative genomics of anhydrobiosis in the tardigrade Hypsibius dujardini.</title>
        <authorList>
            <person name="Yoshida Y."/>
            <person name="Koutsovoulos G."/>
            <person name="Laetsch D."/>
            <person name="Stevens L."/>
            <person name="Kumar S."/>
            <person name="Horikawa D."/>
            <person name="Ishino K."/>
            <person name="Komine S."/>
            <person name="Tomita M."/>
            <person name="Blaxter M."/>
            <person name="Arakawa K."/>
        </authorList>
    </citation>
    <scope>NUCLEOTIDE SEQUENCE [LARGE SCALE GENOMIC DNA]</scope>
    <source>
        <strain evidence="3">Z151</strain>
    </source>
</reference>
<gene>
    <name evidence="2" type="ORF">BV898_10830</name>
</gene>
<proteinExistence type="predicted"/>
<evidence type="ECO:0000256" key="1">
    <source>
        <dbReference type="SAM" id="MobiDB-lite"/>
    </source>
</evidence>
<evidence type="ECO:0000313" key="2">
    <source>
        <dbReference type="EMBL" id="OQV14929.1"/>
    </source>
</evidence>
<keyword evidence="3" id="KW-1185">Reference proteome</keyword>
<dbReference type="EMBL" id="MTYJ01000096">
    <property type="protein sequence ID" value="OQV14929.1"/>
    <property type="molecule type" value="Genomic_DNA"/>
</dbReference>
<sequence>MQNRNRRLLNRNRTADREQSETAPYRNAANCAAVRYGLRGENPAPKSRSTFKLVFCRRLHLDNGHCVGSTQPVTVPSTYSLQYREFDDEEDPLLYSSQANNTDSRSTFMGGKATDWDFHSRFPGPGYRIPLSRCWERSISAKLHHDDNVSWNLWKE</sequence>
<feature type="compositionally biased region" description="Basic residues" evidence="1">
    <location>
        <begin position="1"/>
        <end position="10"/>
    </location>
</feature>
<feature type="region of interest" description="Disordered" evidence="1">
    <location>
        <begin position="1"/>
        <end position="26"/>
    </location>
</feature>
<accession>A0A1W0WIC4</accession>